<dbReference type="AlphaFoldDB" id="A0A511MR19"/>
<name>A0A511MR19_9NOCA</name>
<dbReference type="EMBL" id="BJXA01000070">
    <property type="protein sequence ID" value="GEM42456.1"/>
    <property type="molecule type" value="Genomic_DNA"/>
</dbReference>
<reference evidence="2 3" key="1">
    <citation type="submission" date="2019-07" db="EMBL/GenBank/DDBJ databases">
        <title>Whole genome shotgun sequence of Nocardia ninae NBRC 108245.</title>
        <authorList>
            <person name="Hosoyama A."/>
            <person name="Uohara A."/>
            <person name="Ohji S."/>
            <person name="Ichikawa N."/>
        </authorList>
    </citation>
    <scope>NUCLEOTIDE SEQUENCE [LARGE SCALE GENOMIC DNA]</scope>
    <source>
        <strain evidence="2 3">NBRC 108245</strain>
    </source>
</reference>
<organism evidence="2 3">
    <name type="scientific">Nocardia ninae NBRC 108245</name>
    <dbReference type="NCBI Taxonomy" id="1210091"/>
    <lineage>
        <taxon>Bacteria</taxon>
        <taxon>Bacillati</taxon>
        <taxon>Actinomycetota</taxon>
        <taxon>Actinomycetes</taxon>
        <taxon>Mycobacteriales</taxon>
        <taxon>Nocardiaceae</taxon>
        <taxon>Nocardia</taxon>
    </lineage>
</organism>
<evidence type="ECO:0000313" key="3">
    <source>
        <dbReference type="Proteomes" id="UP000321424"/>
    </source>
</evidence>
<feature type="compositionally biased region" description="Basic and acidic residues" evidence="1">
    <location>
        <begin position="415"/>
        <end position="453"/>
    </location>
</feature>
<evidence type="ECO:0000256" key="1">
    <source>
        <dbReference type="SAM" id="MobiDB-lite"/>
    </source>
</evidence>
<accession>A0A511MR19</accession>
<gene>
    <name evidence="2" type="ORF">NN4_69750</name>
</gene>
<keyword evidence="3" id="KW-1185">Reference proteome</keyword>
<evidence type="ECO:0000313" key="2">
    <source>
        <dbReference type="EMBL" id="GEM42456.1"/>
    </source>
</evidence>
<protein>
    <submittedName>
        <fullName evidence="2">Uncharacterized protein</fullName>
    </submittedName>
</protein>
<comment type="caution">
    <text evidence="2">The sequence shown here is derived from an EMBL/GenBank/DDBJ whole genome shotgun (WGS) entry which is preliminary data.</text>
</comment>
<dbReference type="RefSeq" id="WP_147140056.1">
    <property type="nucleotide sequence ID" value="NZ_BJXA01000070.1"/>
</dbReference>
<dbReference type="Proteomes" id="UP000321424">
    <property type="component" value="Unassembled WGS sequence"/>
</dbReference>
<proteinExistence type="predicted"/>
<feature type="region of interest" description="Disordered" evidence="1">
    <location>
        <begin position="402"/>
        <end position="453"/>
    </location>
</feature>
<sequence length="453" mass="49182">MTTTISHVRACVPSTMVTYGTQLASRTGDFVREVDGMGRDVDAVAKGWKGEGAAGASVRALGEKLSANYIDEVAGRIAQYFATFGLQLDLTKTSLLTIVDNEAAAAGMKVADNGTVTAPRYPGSPLLALIMQAKLDSQAIGFQVRIQTLLKSFAEDEQKAAGSINKGVEGLQVLTKSPGAPMPELPPLALTRSSDGRYEIGPPKIPGVHHDDTFLYNTKEGGFGDWLAKQKWKAKLAGGEAFKDFDDATALYRHYWDNNGKPMKFDYAEGYNEDRSIKQAVDYEISRAAAAADQFVRSGNKNFQMNGKPISVGKDAGTNYPVTENWQKAIGGYQQYSHSNVRVEGNRVVMDVTVSAQDYYNFDKGKHDKGTGVSDAENGRFAEIGWAKPFESSGSLTRTVSWEVGQPPSSATVDRGSDPQRNPGREDRSDSRYDGDDGRMPDNDRETGSARPK</sequence>
<dbReference type="OrthoDB" id="8480648at2"/>